<dbReference type="InterPro" id="IPR033127">
    <property type="entry name" value="UBQ-activ_enz_E1_Cys_AS"/>
</dbReference>
<accession>S2K2J1</accession>
<dbReference type="PANTHER" id="PTHR10953:SF5">
    <property type="entry name" value="SUMO-ACTIVATING ENZYME SUBUNIT 2"/>
    <property type="match status" value="1"/>
</dbReference>
<comment type="pathway">
    <text evidence="1 9">Protein modification; protein sumoylation.</text>
</comment>
<dbReference type="Pfam" id="PF00899">
    <property type="entry name" value="ThiF"/>
    <property type="match status" value="1"/>
</dbReference>
<dbReference type="EMBL" id="KE123990">
    <property type="protein sequence ID" value="EPB86380.1"/>
    <property type="molecule type" value="Genomic_DNA"/>
</dbReference>
<dbReference type="FunFam" id="3.50.50.80:FF:000004">
    <property type="entry name" value="Ubiquitin-activating enzyme E1-like"/>
    <property type="match status" value="1"/>
</dbReference>
<dbReference type="GO" id="GO:0031510">
    <property type="term" value="C:SUMO activating enzyme complex"/>
    <property type="evidence" value="ECO:0007669"/>
    <property type="project" value="UniProtKB-UniRule"/>
</dbReference>
<dbReference type="InterPro" id="IPR030661">
    <property type="entry name" value="Uba2"/>
</dbReference>
<evidence type="ECO:0000256" key="8">
    <source>
        <dbReference type="ARBA" id="ARBA00073512"/>
    </source>
</evidence>
<dbReference type="UniPathway" id="UPA00886"/>
<evidence type="ECO:0000313" key="16">
    <source>
        <dbReference type="EMBL" id="EPB86380.1"/>
    </source>
</evidence>
<organism evidence="16 17">
    <name type="scientific">Mucor circinelloides f. circinelloides (strain 1006PhL)</name>
    <name type="common">Mucormycosis agent</name>
    <name type="synonym">Calyptromyces circinelloides</name>
    <dbReference type="NCBI Taxonomy" id="1220926"/>
    <lineage>
        <taxon>Eukaryota</taxon>
        <taxon>Fungi</taxon>
        <taxon>Fungi incertae sedis</taxon>
        <taxon>Mucoromycota</taxon>
        <taxon>Mucoromycotina</taxon>
        <taxon>Mucoromycetes</taxon>
        <taxon>Mucorales</taxon>
        <taxon>Mucorineae</taxon>
        <taxon>Mucoraceae</taxon>
        <taxon>Mucor</taxon>
    </lineage>
</organism>
<evidence type="ECO:0000256" key="2">
    <source>
        <dbReference type="ARBA" id="ARBA00005673"/>
    </source>
</evidence>
<evidence type="ECO:0000259" key="14">
    <source>
        <dbReference type="Pfam" id="PF00899"/>
    </source>
</evidence>
<feature type="binding site" evidence="12">
    <location>
        <position position="433"/>
    </location>
    <ligand>
        <name>Zn(2+)</name>
        <dbReference type="ChEBI" id="CHEBI:29105"/>
    </ligand>
</feature>
<dbReference type="GO" id="GO:0005737">
    <property type="term" value="C:cytoplasm"/>
    <property type="evidence" value="ECO:0007669"/>
    <property type="project" value="TreeGrafter"/>
</dbReference>
<feature type="binding site" evidence="12">
    <location>
        <position position="164"/>
    </location>
    <ligand>
        <name>Zn(2+)</name>
        <dbReference type="ChEBI" id="CHEBI:29105"/>
    </ligand>
</feature>
<dbReference type="Gene3D" id="1.10.10.520">
    <property type="entry name" value="Ubiquitin activating enzymes (Uba3). Chain: B, domain 2"/>
    <property type="match status" value="1"/>
</dbReference>
<dbReference type="GO" id="GO:0019948">
    <property type="term" value="F:SUMO activating enzyme activity"/>
    <property type="evidence" value="ECO:0007669"/>
    <property type="project" value="UniProtKB-UniRule"/>
</dbReference>
<feature type="binding site" evidence="12">
    <location>
        <position position="167"/>
    </location>
    <ligand>
        <name>Zn(2+)</name>
        <dbReference type="ChEBI" id="CHEBI:29105"/>
    </ligand>
</feature>
<proteinExistence type="inferred from homology"/>
<feature type="binding site" evidence="11">
    <location>
        <begin position="62"/>
        <end position="65"/>
    </location>
    <ligand>
        <name>ATP</name>
        <dbReference type="ChEBI" id="CHEBI:30616"/>
    </ligand>
</feature>
<evidence type="ECO:0000256" key="12">
    <source>
        <dbReference type="PIRSR" id="PIRSR039133-3"/>
    </source>
</evidence>
<dbReference type="FunFam" id="3.40.50.720:FF:000618">
    <property type="entry name" value="SUMO-activating enzyme subunit 2"/>
    <property type="match status" value="1"/>
</dbReference>
<dbReference type="InterPro" id="IPR035985">
    <property type="entry name" value="Ubiquitin-activating_enz"/>
</dbReference>
<feature type="binding site" evidence="11">
    <location>
        <position position="54"/>
    </location>
    <ligand>
        <name>ATP</name>
        <dbReference type="ChEBI" id="CHEBI:30616"/>
    </ligand>
</feature>
<feature type="binding site" evidence="12">
    <location>
        <position position="430"/>
    </location>
    <ligand>
        <name>Zn(2+)</name>
        <dbReference type="ChEBI" id="CHEBI:29105"/>
    </ligand>
</feature>
<comment type="similarity">
    <text evidence="2 9">Belongs to the ubiquitin-activating E1 family.</text>
</comment>
<dbReference type="Gene3D" id="3.10.290.20">
    <property type="entry name" value="Ubiquitin-like 2 activating enzyme e1b. Chain: B, domain 3"/>
    <property type="match status" value="1"/>
</dbReference>
<evidence type="ECO:0000259" key="15">
    <source>
        <dbReference type="Pfam" id="PF10585"/>
    </source>
</evidence>
<keyword evidence="3 9" id="KW-0479">Metal-binding</keyword>
<dbReference type="FunCoup" id="S2K2J1">
    <property type="interactions" value="1444"/>
</dbReference>
<keyword evidence="6 9" id="KW-0862">Zinc</keyword>
<evidence type="ECO:0000256" key="9">
    <source>
        <dbReference type="PIRNR" id="PIRNR039133"/>
    </source>
</evidence>
<dbReference type="VEuPathDB" id="FungiDB:HMPREF1544_06822"/>
<name>S2K2J1_MUCC1</name>
<dbReference type="GO" id="GO:0005524">
    <property type="term" value="F:ATP binding"/>
    <property type="evidence" value="ECO:0007669"/>
    <property type="project" value="UniProtKB-UniRule"/>
</dbReference>
<keyword evidence="17" id="KW-1185">Reference proteome</keyword>
<dbReference type="eggNOG" id="KOG2013">
    <property type="taxonomic scope" value="Eukaryota"/>
</dbReference>
<dbReference type="Proteomes" id="UP000014254">
    <property type="component" value="Unassembled WGS sequence"/>
</dbReference>
<dbReference type="Gene3D" id="3.50.50.80">
    <property type="entry name" value="Ubiquitin-activating enzyme E1, inactive adenylation domain, subdomain 1"/>
    <property type="match status" value="1"/>
</dbReference>
<dbReference type="InterPro" id="IPR019572">
    <property type="entry name" value="UBA_E1_SCCH"/>
</dbReference>
<dbReference type="STRING" id="1220926.S2K2J1"/>
<evidence type="ECO:0000256" key="13">
    <source>
        <dbReference type="PROSITE-ProRule" id="PRU10132"/>
    </source>
</evidence>
<dbReference type="FunFam" id="1.10.10.520:FF:000011">
    <property type="entry name" value="Ubiquitin-activating enzyme E1-like"/>
    <property type="match status" value="1"/>
</dbReference>
<keyword evidence="7 9" id="KW-0067">ATP-binding</keyword>
<dbReference type="PROSITE" id="PS00865">
    <property type="entry name" value="UBIQUITIN_ACTIVAT_2"/>
    <property type="match status" value="1"/>
</dbReference>
<keyword evidence="5 9" id="KW-0833">Ubl conjugation pathway</keyword>
<feature type="binding site" evidence="11">
    <location>
        <begin position="123"/>
        <end position="128"/>
    </location>
    <ligand>
        <name>ATP</name>
        <dbReference type="ChEBI" id="CHEBI:30616"/>
    </ligand>
</feature>
<dbReference type="InterPro" id="IPR023318">
    <property type="entry name" value="Ub_act_enz_dom_a_sf"/>
</dbReference>
<evidence type="ECO:0000256" key="11">
    <source>
        <dbReference type="PIRSR" id="PIRSR039133-2"/>
    </source>
</evidence>
<reference evidence="17" key="1">
    <citation type="submission" date="2013-05" db="EMBL/GenBank/DDBJ databases">
        <title>The Genome sequence of Mucor circinelloides f. circinelloides 1006PhL.</title>
        <authorList>
            <consortium name="The Broad Institute Genomics Platform"/>
            <person name="Cuomo C."/>
            <person name="Earl A."/>
            <person name="Findley K."/>
            <person name="Lee S.C."/>
            <person name="Walker B."/>
            <person name="Young S."/>
            <person name="Zeng Q."/>
            <person name="Gargeya S."/>
            <person name="Fitzgerald M."/>
            <person name="Haas B."/>
            <person name="Abouelleil A."/>
            <person name="Allen A.W."/>
            <person name="Alvarado L."/>
            <person name="Arachchi H.M."/>
            <person name="Berlin A.M."/>
            <person name="Chapman S.B."/>
            <person name="Gainer-Dewar J."/>
            <person name="Goldberg J."/>
            <person name="Griggs A."/>
            <person name="Gujja S."/>
            <person name="Hansen M."/>
            <person name="Howarth C."/>
            <person name="Imamovic A."/>
            <person name="Ireland A."/>
            <person name="Larimer J."/>
            <person name="McCowan C."/>
            <person name="Murphy C."/>
            <person name="Pearson M."/>
            <person name="Poon T.W."/>
            <person name="Priest M."/>
            <person name="Roberts A."/>
            <person name="Saif S."/>
            <person name="Shea T."/>
            <person name="Sisk P."/>
            <person name="Sykes S."/>
            <person name="Wortman J."/>
            <person name="Nusbaum C."/>
            <person name="Birren B."/>
        </authorList>
    </citation>
    <scope>NUCLEOTIDE SEQUENCE [LARGE SCALE GENOMIC DNA]</scope>
    <source>
        <strain evidence="17">1006PhL</strain>
    </source>
</reference>
<evidence type="ECO:0000256" key="7">
    <source>
        <dbReference type="ARBA" id="ARBA00022840"/>
    </source>
</evidence>
<evidence type="ECO:0000256" key="1">
    <source>
        <dbReference type="ARBA" id="ARBA00004718"/>
    </source>
</evidence>
<dbReference type="InterPro" id="IPR000594">
    <property type="entry name" value="ThiF_NAD_FAD-bd"/>
</dbReference>
<protein>
    <recommendedName>
        <fullName evidence="8 9">Ubiquitin-activating enzyme E1-like</fullName>
    </recommendedName>
</protein>
<feature type="domain" description="THIF-type NAD/FAD binding fold" evidence="14">
    <location>
        <begin position="8"/>
        <end position="431"/>
    </location>
</feature>
<feature type="binding site" evidence="11">
    <location>
        <begin position="30"/>
        <end position="35"/>
    </location>
    <ligand>
        <name>ATP</name>
        <dbReference type="ChEBI" id="CHEBI:30616"/>
    </ligand>
</feature>
<dbReference type="AlphaFoldDB" id="S2K2J1"/>
<evidence type="ECO:0000256" key="4">
    <source>
        <dbReference type="ARBA" id="ARBA00022741"/>
    </source>
</evidence>
<evidence type="ECO:0000256" key="3">
    <source>
        <dbReference type="ARBA" id="ARBA00022723"/>
    </source>
</evidence>
<dbReference type="GO" id="GO:0046872">
    <property type="term" value="F:metal ion binding"/>
    <property type="evidence" value="ECO:0007669"/>
    <property type="project" value="UniProtKB-KW"/>
</dbReference>
<dbReference type="Pfam" id="PF10585">
    <property type="entry name" value="UBA_E1_SCCH"/>
    <property type="match status" value="1"/>
</dbReference>
<feature type="domain" description="Ubiquitin-activating enzyme SCCH" evidence="15">
    <location>
        <begin position="331"/>
        <end position="371"/>
    </location>
</feature>
<feature type="binding site" evidence="11">
    <location>
        <position position="78"/>
    </location>
    <ligand>
        <name>ATP</name>
        <dbReference type="ChEBI" id="CHEBI:30616"/>
    </ligand>
</feature>
<keyword evidence="4 9" id="KW-0547">Nucleotide-binding</keyword>
<dbReference type="PANTHER" id="PTHR10953">
    <property type="entry name" value="UBIQUITIN-ACTIVATING ENZYME E1"/>
    <property type="match status" value="1"/>
</dbReference>
<dbReference type="OMA" id="TPSEHIH"/>
<evidence type="ECO:0000256" key="5">
    <source>
        <dbReference type="ARBA" id="ARBA00022786"/>
    </source>
</evidence>
<dbReference type="GO" id="GO:0016925">
    <property type="term" value="P:protein sumoylation"/>
    <property type="evidence" value="ECO:0007669"/>
    <property type="project" value="UniProtKB-UniRule"/>
</dbReference>
<evidence type="ECO:0000313" key="17">
    <source>
        <dbReference type="Proteomes" id="UP000014254"/>
    </source>
</evidence>
<dbReference type="InterPro" id="IPR045886">
    <property type="entry name" value="ThiF/MoeB/HesA"/>
</dbReference>
<evidence type="ECO:0000256" key="6">
    <source>
        <dbReference type="ARBA" id="ARBA00022833"/>
    </source>
</evidence>
<evidence type="ECO:0000256" key="10">
    <source>
        <dbReference type="PIRSR" id="PIRSR039133-1"/>
    </source>
</evidence>
<dbReference type="InterPro" id="IPR042449">
    <property type="entry name" value="Ub-E1_IAD_1"/>
</dbReference>
<dbReference type="PIRSF" id="PIRSF039133">
    <property type="entry name" value="SUMO_E1B"/>
    <property type="match status" value="1"/>
</dbReference>
<comment type="subunit">
    <text evidence="9">Heterodimer.</text>
</comment>
<gene>
    <name evidence="16" type="ORF">HMPREF1544_06822</name>
</gene>
<dbReference type="SUPFAM" id="SSF69572">
    <property type="entry name" value="Activating enzymes of the ubiquitin-like proteins"/>
    <property type="match status" value="1"/>
</dbReference>
<dbReference type="InParanoid" id="S2K2J1"/>
<feature type="active site" description="Glycyl thioester intermediate" evidence="10 13">
    <location>
        <position position="179"/>
    </location>
</feature>
<sequence length="524" mass="58255">MNSNRESYNIRVLGQELYNKVADSKILLVGAGGIGCELLKDLVMSGFKDIVVIDLDTIDISNLNRQFLFQRQHVKKAKAHVAKESARKFNPAAKIESLQNNIKESQFSVQWFKQFTMVLNALDNLDARRHVNAMCLAADVPLVESGTQGYLGQAYVIKKFETECFDCQPKPTPTTYPVCTIRSTPSAPIHCIVWAKSFLFSQLFGNSEDEEALENDESEENAQELAALSRETAELKQIKEAAGSADYAKKVFDKVYNTDINRLLSMESMWAKRAKPTPLDYDTLERESAAAETSTVGLADQKVWTLKENFEMFKDSVVRLAARYLKERETQSDAILSFDKDDDDAMDFVTAASNLRAHVFNIPSKSLFDVKSMAGNIIPAIATTNAVIAGFVIMKAYGILRGDFKNNPRTYLTTGSRLVQEANADPNPNCGVCRSRSATVKVNFDKTTLNDIIQKVILVPQEEGGAGMVEDEVAIMDGSRMIYDIEFDDSVNLKLRDVGLNPGSIIRVTQDDGGEDVDLILEEL</sequence>
<dbReference type="OrthoDB" id="10255449at2759"/>